<dbReference type="GO" id="GO:0051536">
    <property type="term" value="F:iron-sulfur cluster binding"/>
    <property type="evidence" value="ECO:0007669"/>
    <property type="project" value="InterPro"/>
</dbReference>
<dbReference type="InterPro" id="IPR028261">
    <property type="entry name" value="DPD_II"/>
</dbReference>
<evidence type="ECO:0000256" key="4">
    <source>
        <dbReference type="ARBA" id="ARBA00029440"/>
    </source>
</evidence>
<protein>
    <submittedName>
        <fullName evidence="6">Glutamate synthase</fullName>
    </submittedName>
</protein>
<dbReference type="SUPFAM" id="SSF46548">
    <property type="entry name" value="alpha-helical ferredoxin"/>
    <property type="match status" value="1"/>
</dbReference>
<evidence type="ECO:0000313" key="7">
    <source>
        <dbReference type="Proteomes" id="UP000182063"/>
    </source>
</evidence>
<dbReference type="PANTHER" id="PTHR43100:SF1">
    <property type="entry name" value="GLUTAMATE SYNTHASE [NADPH] SMALL CHAIN"/>
    <property type="match status" value="1"/>
</dbReference>
<accession>A0A1L3ZS13</accession>
<dbReference type="Proteomes" id="UP000182063">
    <property type="component" value="Chromosome"/>
</dbReference>
<dbReference type="PANTHER" id="PTHR43100">
    <property type="entry name" value="GLUTAMATE SYNTHASE [NADPH] SMALL CHAIN"/>
    <property type="match status" value="1"/>
</dbReference>
<dbReference type="InterPro" id="IPR006005">
    <property type="entry name" value="Glut_synth_ssu1"/>
</dbReference>
<evidence type="ECO:0000313" key="6">
    <source>
        <dbReference type="EMBL" id="API58408.1"/>
    </source>
</evidence>
<gene>
    <name evidence="6" type="primary">gltD</name>
    <name evidence="6" type="ORF">BSL82_03070</name>
</gene>
<dbReference type="Pfam" id="PF07992">
    <property type="entry name" value="Pyr_redox_2"/>
    <property type="match status" value="1"/>
</dbReference>
<dbReference type="STRING" id="1921510.BSL82_03070"/>
<dbReference type="RefSeq" id="WP_072595981.1">
    <property type="nucleotide sequence ID" value="NZ_CP018221.1"/>
</dbReference>
<dbReference type="InterPro" id="IPR023753">
    <property type="entry name" value="FAD/NAD-binding_dom"/>
</dbReference>
<keyword evidence="2" id="KW-0560">Oxidoreductase</keyword>
<evidence type="ECO:0000259" key="5">
    <source>
        <dbReference type="PROSITE" id="PS51379"/>
    </source>
</evidence>
<evidence type="ECO:0000256" key="1">
    <source>
        <dbReference type="ARBA" id="ARBA00022605"/>
    </source>
</evidence>
<evidence type="ECO:0000256" key="3">
    <source>
        <dbReference type="ARBA" id="ARBA00023164"/>
    </source>
</evidence>
<dbReference type="InterPro" id="IPR017896">
    <property type="entry name" value="4Fe4S_Fe-S-bd"/>
</dbReference>
<dbReference type="InterPro" id="IPR036188">
    <property type="entry name" value="FAD/NAD-bd_sf"/>
</dbReference>
<dbReference type="InterPro" id="IPR009051">
    <property type="entry name" value="Helical_ferredxn"/>
</dbReference>
<keyword evidence="3" id="KW-0314">Glutamate biosynthesis</keyword>
<dbReference type="Gene3D" id="1.10.1060.10">
    <property type="entry name" value="Alpha-helical ferredoxin"/>
    <property type="match status" value="1"/>
</dbReference>
<dbReference type="OrthoDB" id="9803192at2"/>
<sequence length="483" mass="53109">MGKPTGFLEIERRDRGYEKPEERLKNWNEFVKPLPENELKDQAARCMNCGIPFCHNGCPVNNMIPDWNHLVYSDDWKVALDTLHSTNNFPEFTGRVCPAPCEASCTLNIDDAPVTIKTIECQIVDRGWEEGWIQPQPPKRRSGKRVAVVGSGPAGLACAQQLARAGHAVTVFEKNDRLGGLLRYGIPDFKMEKHLINRRAQQMEAEGVEFRTSVEVGVMVSMDSLRENYDAVVLAGGAEHPRPLEIPGSELSGVRFAMEFLTQQNKRVAGDDEVRAAPRGSITATGKHVVVIGGGDTGSDCVGTSNRQGAASVTQLEIMPRPPAKENKTLTWPDWPLKLRTSSSHEEGCERDWAVVTKRAIGSNGKIEALECVRIEWVKSDDGRMEMKEIPGSEFQLKADLVLLAMGFLGPRKAGMIEQSGVGLDPRGNVAANVVDYKSSVSGVFSCGDMRRGQSLVVWAIREGRQCAHAVDKFLMGSSVLPR</sequence>
<dbReference type="Pfam" id="PF14691">
    <property type="entry name" value="Fer4_20"/>
    <property type="match status" value="1"/>
</dbReference>
<dbReference type="KEGG" id="sphj:BSL82_03070"/>
<dbReference type="Gene3D" id="3.50.50.60">
    <property type="entry name" value="FAD/NAD(P)-binding domain"/>
    <property type="match status" value="2"/>
</dbReference>
<name>A0A1L3ZS13_9SPHN</name>
<keyword evidence="1" id="KW-0028">Amino-acid biosynthesis</keyword>
<feature type="domain" description="4Fe-4S ferredoxin-type" evidence="5">
    <location>
        <begin position="35"/>
        <end position="68"/>
    </location>
</feature>
<keyword evidence="7" id="KW-1185">Reference proteome</keyword>
<evidence type="ECO:0000256" key="2">
    <source>
        <dbReference type="ARBA" id="ARBA00023002"/>
    </source>
</evidence>
<dbReference type="AlphaFoldDB" id="A0A1L3ZS13"/>
<dbReference type="SUPFAM" id="SSF51971">
    <property type="entry name" value="Nucleotide-binding domain"/>
    <property type="match status" value="2"/>
</dbReference>
<comment type="pathway">
    <text evidence="4">Amino-acid biosynthesis.</text>
</comment>
<dbReference type="GO" id="GO:0016639">
    <property type="term" value="F:oxidoreductase activity, acting on the CH-NH2 group of donors, NAD or NADP as acceptor"/>
    <property type="evidence" value="ECO:0007669"/>
    <property type="project" value="InterPro"/>
</dbReference>
<dbReference type="NCBIfam" id="TIGR01317">
    <property type="entry name" value="GOGAT_sm_gam"/>
    <property type="match status" value="1"/>
</dbReference>
<organism evidence="6 7">
    <name type="scientific">Tardibacter chloracetimidivorans</name>
    <dbReference type="NCBI Taxonomy" id="1921510"/>
    <lineage>
        <taxon>Bacteria</taxon>
        <taxon>Pseudomonadati</taxon>
        <taxon>Pseudomonadota</taxon>
        <taxon>Alphaproteobacteria</taxon>
        <taxon>Sphingomonadales</taxon>
        <taxon>Sphingomonadaceae</taxon>
        <taxon>Tardibacter</taxon>
    </lineage>
</organism>
<reference evidence="7" key="1">
    <citation type="submission" date="2016-11" db="EMBL/GenBank/DDBJ databases">
        <title>Complete Genome Sequence of alachlor-degrading Sphingomonas sp. strain JJ-A5.</title>
        <authorList>
            <person name="Lee H."/>
            <person name="Ka J.-O."/>
        </authorList>
    </citation>
    <scope>NUCLEOTIDE SEQUENCE [LARGE SCALE GENOMIC DNA]</scope>
    <source>
        <strain evidence="7">JJ-A5</strain>
    </source>
</reference>
<dbReference type="EMBL" id="CP018221">
    <property type="protein sequence ID" value="API58408.1"/>
    <property type="molecule type" value="Genomic_DNA"/>
</dbReference>
<dbReference type="GO" id="GO:0006537">
    <property type="term" value="P:glutamate biosynthetic process"/>
    <property type="evidence" value="ECO:0007669"/>
    <property type="project" value="UniProtKB-KW"/>
</dbReference>
<dbReference type="PROSITE" id="PS51379">
    <property type="entry name" value="4FE4S_FER_2"/>
    <property type="match status" value="1"/>
</dbReference>
<dbReference type="PRINTS" id="PR00419">
    <property type="entry name" value="ADXRDTASE"/>
</dbReference>
<proteinExistence type="predicted"/>
<dbReference type="InterPro" id="IPR051394">
    <property type="entry name" value="Glutamate_Synthase"/>
</dbReference>